<dbReference type="STRING" id="477680.SAMN05421788_105201"/>
<organism evidence="1 2">
    <name type="scientific">Filimonas lacunae</name>
    <dbReference type="NCBI Taxonomy" id="477680"/>
    <lineage>
        <taxon>Bacteria</taxon>
        <taxon>Pseudomonadati</taxon>
        <taxon>Bacteroidota</taxon>
        <taxon>Chitinophagia</taxon>
        <taxon>Chitinophagales</taxon>
        <taxon>Chitinophagaceae</taxon>
        <taxon>Filimonas</taxon>
    </lineage>
</organism>
<dbReference type="PANTHER" id="PTHR34846:SF11">
    <property type="entry name" value="4-CARBOXYMUCONOLACTONE DECARBOXYLASE FAMILY PROTEIN (AFU_ORTHOLOGUE AFUA_6G11590)"/>
    <property type="match status" value="1"/>
</dbReference>
<dbReference type="KEGG" id="fln:FLA_1351"/>
<dbReference type="Gene3D" id="1.20.1290.10">
    <property type="entry name" value="AhpD-like"/>
    <property type="match status" value="1"/>
</dbReference>
<reference evidence="2" key="1">
    <citation type="submission" date="2017-01" db="EMBL/GenBank/DDBJ databases">
        <authorList>
            <person name="Varghese N."/>
            <person name="Submissions S."/>
        </authorList>
    </citation>
    <scope>NUCLEOTIDE SEQUENCE [LARGE SCALE GENOMIC DNA]</scope>
    <source>
        <strain evidence="2">DSM 21054</strain>
    </source>
</reference>
<proteinExistence type="predicted"/>
<dbReference type="AlphaFoldDB" id="A0A173MCN9"/>
<evidence type="ECO:0000313" key="1">
    <source>
        <dbReference type="EMBL" id="SIT21869.1"/>
    </source>
</evidence>
<evidence type="ECO:0000313" key="2">
    <source>
        <dbReference type="Proteomes" id="UP000186917"/>
    </source>
</evidence>
<name>A0A173MCN9_9BACT</name>
<sequence length="195" mass="21099">MRIQPLPPDTLDKEIRPVHDEIANLIGRSQSQVTMIDATGALLGPFPAMLHYPQFGIPALSFLRALDMHATLDKRVREVAILTVGAAFSARFELYAHEIMAEAFGIAPDIIASLVAGNHPDGLSEQEAIAHTIARVLVAGRVVPDATYKRAVLLLGQDAVAELFFLIAGYCLIATILNGFDMPVPEHGSDMRAFS</sequence>
<dbReference type="Proteomes" id="UP000186917">
    <property type="component" value="Unassembled WGS sequence"/>
</dbReference>
<dbReference type="EMBL" id="FTOR01000005">
    <property type="protein sequence ID" value="SIT21869.1"/>
    <property type="molecule type" value="Genomic_DNA"/>
</dbReference>
<dbReference type="InterPro" id="IPR029032">
    <property type="entry name" value="AhpD-like"/>
</dbReference>
<gene>
    <name evidence="1" type="ORF">SAMN05421788_105201</name>
</gene>
<dbReference type="PANTHER" id="PTHR34846">
    <property type="entry name" value="4-CARBOXYMUCONOLACTONE DECARBOXYLASE FAMILY PROTEIN (AFU_ORTHOLOGUE AFUA_6G11590)"/>
    <property type="match status" value="1"/>
</dbReference>
<dbReference type="OrthoDB" id="949132at2"/>
<accession>A0A173MCN9</accession>
<dbReference type="SUPFAM" id="SSF69118">
    <property type="entry name" value="AhpD-like"/>
    <property type="match status" value="1"/>
</dbReference>
<protein>
    <submittedName>
        <fullName evidence="1">4-carboxymuconolactone decarboxylase</fullName>
    </submittedName>
</protein>
<keyword evidence="2" id="KW-1185">Reference proteome</keyword>
<dbReference type="RefSeq" id="WP_076380040.1">
    <property type="nucleotide sequence ID" value="NZ_AP017422.1"/>
</dbReference>